<keyword evidence="2" id="KW-1185">Reference proteome</keyword>
<evidence type="ECO:0000313" key="1">
    <source>
        <dbReference type="EMBL" id="MED4403783.1"/>
    </source>
</evidence>
<dbReference type="Proteomes" id="UP001342826">
    <property type="component" value="Unassembled WGS sequence"/>
</dbReference>
<evidence type="ECO:0000313" key="2">
    <source>
        <dbReference type="Proteomes" id="UP001342826"/>
    </source>
</evidence>
<gene>
    <name evidence="1" type="ORF">P9271_20955</name>
</gene>
<proteinExistence type="predicted"/>
<name>A0ABU6P419_9BACI</name>
<dbReference type="GeneID" id="301142087"/>
<reference evidence="1 2" key="1">
    <citation type="submission" date="2023-03" db="EMBL/GenBank/DDBJ databases">
        <title>Bacillus Genome Sequencing.</title>
        <authorList>
            <person name="Dunlap C."/>
        </authorList>
    </citation>
    <scope>NUCLEOTIDE SEQUENCE [LARGE SCALE GENOMIC DNA]</scope>
    <source>
        <strain evidence="1 2">NRS-1717</strain>
    </source>
</reference>
<comment type="caution">
    <text evidence="1">The sequence shown here is derived from an EMBL/GenBank/DDBJ whole genome shotgun (WGS) entry which is preliminary data.</text>
</comment>
<accession>A0ABU6P419</accession>
<organism evidence="1 2">
    <name type="scientific">Metabacillus fastidiosus</name>
    <dbReference type="NCBI Taxonomy" id="1458"/>
    <lineage>
        <taxon>Bacteria</taxon>
        <taxon>Bacillati</taxon>
        <taxon>Bacillota</taxon>
        <taxon>Bacilli</taxon>
        <taxon>Bacillales</taxon>
        <taxon>Bacillaceae</taxon>
        <taxon>Metabacillus</taxon>
    </lineage>
</organism>
<protein>
    <submittedName>
        <fullName evidence="1">Uncharacterized protein</fullName>
    </submittedName>
</protein>
<dbReference type="RefSeq" id="WP_066232271.1">
    <property type="nucleotide sequence ID" value="NZ_JARTFQ010000006.1"/>
</dbReference>
<dbReference type="EMBL" id="JARTFS010000018">
    <property type="protein sequence ID" value="MED4403783.1"/>
    <property type="molecule type" value="Genomic_DNA"/>
</dbReference>
<sequence length="104" mass="12039">MKKIITLLFILTIIVFVSYFESSEKEYVTSFPAFSSEGSTVTTAVESDKEKLSLPVLEKKLVGSTYIDGYEVEVYREYEVYKDEDGEIIESIPTSNYNYLRYKE</sequence>